<dbReference type="InterPro" id="IPR038713">
    <property type="entry name" value="Terminase_Gp1_N_sf"/>
</dbReference>
<reference evidence="4" key="1">
    <citation type="submission" date="2016-10" db="EMBL/GenBank/DDBJ databases">
        <authorList>
            <person name="Varghese N."/>
            <person name="Submissions S."/>
        </authorList>
    </citation>
    <scope>NUCLEOTIDE SEQUENCE [LARGE SCALE GENOMIC DNA]</scope>
    <source>
        <strain evidence="4">CCM 7469</strain>
    </source>
</reference>
<name>A0A1G8LFP4_9PSED</name>
<gene>
    <name evidence="3" type="ORF">SAMN05216272_111124</name>
</gene>
<keyword evidence="2" id="KW-0231">Viral genome packaging</keyword>
<dbReference type="RefSeq" id="WP_090266821.1">
    <property type="nucleotide sequence ID" value="NZ_FNDS01000011.1"/>
</dbReference>
<protein>
    <submittedName>
        <fullName evidence="3">Phage terminase small subunit</fullName>
    </submittedName>
</protein>
<dbReference type="AlphaFoldDB" id="A0A1G8LFP4"/>
<evidence type="ECO:0000313" key="4">
    <source>
        <dbReference type="Proteomes" id="UP000199636"/>
    </source>
</evidence>
<dbReference type="PANTHER" id="PTHR41328:SF2">
    <property type="entry name" value="TERMINASE SMALL SUBUNIT"/>
    <property type="match status" value="1"/>
</dbReference>
<dbReference type="Proteomes" id="UP000199636">
    <property type="component" value="Unassembled WGS sequence"/>
</dbReference>
<dbReference type="OrthoDB" id="8227562at2"/>
<dbReference type="Gene3D" id="1.10.10.1400">
    <property type="entry name" value="Terminase, small subunit, N-terminal DNA-binding domain, HTH motif"/>
    <property type="match status" value="1"/>
</dbReference>
<dbReference type="STRING" id="428992.SAMN05216272_111124"/>
<keyword evidence="4" id="KW-1185">Reference proteome</keyword>
<organism evidence="3 4">
    <name type="scientific">Pseudomonas panipatensis</name>
    <dbReference type="NCBI Taxonomy" id="428992"/>
    <lineage>
        <taxon>Bacteria</taxon>
        <taxon>Pseudomonadati</taxon>
        <taxon>Pseudomonadota</taxon>
        <taxon>Gammaproteobacteria</taxon>
        <taxon>Pseudomonadales</taxon>
        <taxon>Pseudomonadaceae</taxon>
        <taxon>Pseudomonas</taxon>
    </lineage>
</organism>
<evidence type="ECO:0000256" key="2">
    <source>
        <dbReference type="ARBA" id="ARBA00023219"/>
    </source>
</evidence>
<evidence type="ECO:0000256" key="1">
    <source>
        <dbReference type="ARBA" id="ARBA00022612"/>
    </source>
</evidence>
<evidence type="ECO:0000313" key="3">
    <source>
        <dbReference type="EMBL" id="SDI54445.1"/>
    </source>
</evidence>
<dbReference type="EMBL" id="FNDS01000011">
    <property type="protein sequence ID" value="SDI54445.1"/>
    <property type="molecule type" value="Genomic_DNA"/>
</dbReference>
<dbReference type="InterPro" id="IPR052404">
    <property type="entry name" value="SPP1-like_terminase"/>
</dbReference>
<dbReference type="PANTHER" id="PTHR41328">
    <property type="entry name" value="TERMINASE SMALL SUBUNIT-RELATED"/>
    <property type="match status" value="1"/>
</dbReference>
<keyword evidence="1" id="KW-1188">Viral release from host cell</keyword>
<accession>A0A1G8LFP4</accession>
<dbReference type="InterPro" id="IPR005335">
    <property type="entry name" value="Terminase_ssu"/>
</dbReference>
<proteinExistence type="predicted"/>
<sequence>MALTDKQRRFVDEYLVDLNATQAAIRAGYSKRRASEIGSQLLRKPAVAEAISAAQVERSQRTQIDADYVLRRMVEIDQMDVLDIMTDDMELKPVSQWPRVWRQYLSGFDLAEMFEGRGEERSAVGILKKIKWPDKVKNLELLGRHFGMFTDNLAVTGKNGGPIQTVTTVTDPQEAAKIYQQLMTP</sequence>
<dbReference type="GO" id="GO:0051276">
    <property type="term" value="P:chromosome organization"/>
    <property type="evidence" value="ECO:0007669"/>
    <property type="project" value="InterPro"/>
</dbReference>
<dbReference type="Pfam" id="PF03592">
    <property type="entry name" value="Terminase_2"/>
    <property type="match status" value="1"/>
</dbReference>